<dbReference type="STRING" id="699431.SY89_01771"/>
<keyword evidence="1" id="KW-0812">Transmembrane</keyword>
<dbReference type="Proteomes" id="UP000050535">
    <property type="component" value="Unassembled WGS sequence"/>
</dbReference>
<evidence type="ECO:0000256" key="1">
    <source>
        <dbReference type="SAM" id="Phobius"/>
    </source>
</evidence>
<sequence length="88" mass="9366">MSLTDAFERSRTLTVGLLVAIAWLVFSVARVLGQFDYWAPEPAGMTPEAGVIGVLVMAATILFATLVLGAFESDEPAPEAWPPEDAAE</sequence>
<keyword evidence="3" id="KW-1185">Reference proteome</keyword>
<dbReference type="OrthoDB" id="313355at2157"/>
<accession>A0A0P7FVN3</accession>
<name>A0A0P7FVN3_9EURY</name>
<proteinExistence type="predicted"/>
<comment type="caution">
    <text evidence="2">The sequence shown here is derived from an EMBL/GenBank/DDBJ whole genome shotgun (WGS) entry which is preliminary data.</text>
</comment>
<organism evidence="2 3">
    <name type="scientific">Halolamina pelagica</name>
    <dbReference type="NCBI Taxonomy" id="699431"/>
    <lineage>
        <taxon>Archaea</taxon>
        <taxon>Methanobacteriati</taxon>
        <taxon>Methanobacteriota</taxon>
        <taxon>Stenosarchaea group</taxon>
        <taxon>Halobacteria</taxon>
        <taxon>Halobacteriales</taxon>
        <taxon>Haloferacaceae</taxon>
    </lineage>
</organism>
<feature type="transmembrane region" description="Helical" evidence="1">
    <location>
        <begin position="49"/>
        <end position="71"/>
    </location>
</feature>
<protein>
    <submittedName>
        <fullName evidence="2">Uncharacterized protein</fullName>
    </submittedName>
</protein>
<feature type="transmembrane region" description="Helical" evidence="1">
    <location>
        <begin position="12"/>
        <end position="29"/>
    </location>
</feature>
<reference evidence="3" key="1">
    <citation type="submission" date="2013-11" db="EMBL/GenBank/DDBJ databases">
        <authorList>
            <person name="Hoang H.T."/>
            <person name="Killian M.L."/>
            <person name="Madson D.M."/>
            <person name="Arruda P.H.E."/>
            <person name="Sun D."/>
            <person name="Schwartz K.J."/>
            <person name="Yoon K."/>
        </authorList>
    </citation>
    <scope>NUCLEOTIDE SEQUENCE [LARGE SCALE GENOMIC DNA]</scope>
    <source>
        <strain evidence="3">CDK2</strain>
    </source>
</reference>
<dbReference type="EMBL" id="LGUC01000001">
    <property type="protein sequence ID" value="KPN31029.1"/>
    <property type="molecule type" value="Genomic_DNA"/>
</dbReference>
<evidence type="ECO:0000313" key="2">
    <source>
        <dbReference type="EMBL" id="KPN31029.1"/>
    </source>
</evidence>
<dbReference type="AlphaFoldDB" id="A0A0P7FVN3"/>
<keyword evidence="1" id="KW-0472">Membrane</keyword>
<dbReference type="RefSeq" id="WP_054583789.1">
    <property type="nucleotide sequence ID" value="NZ_LGUC01000001.1"/>
</dbReference>
<gene>
    <name evidence="2" type="ORF">SY89_01771</name>
</gene>
<evidence type="ECO:0000313" key="3">
    <source>
        <dbReference type="Proteomes" id="UP000050535"/>
    </source>
</evidence>
<keyword evidence="1" id="KW-1133">Transmembrane helix</keyword>